<evidence type="ECO:0000313" key="1">
    <source>
        <dbReference type="EMBL" id="MEE6715848.1"/>
    </source>
</evidence>
<proteinExistence type="predicted"/>
<reference evidence="1 2" key="1">
    <citation type="submission" date="2023-02" db="EMBL/GenBank/DDBJ databases">
        <title>The predominant lactic acid bacteria and yeasts involved in the spontaneous fermentation of millet during the production of the traditional porridge Hausa koko in Ghana.</title>
        <authorList>
            <person name="Atter A."/>
            <person name="Diaz M."/>
        </authorList>
    </citation>
    <scope>NUCLEOTIDE SEQUENCE [LARGE SCALE GENOMIC DNA]</scope>
    <source>
        <strain evidence="1 2">FI11640</strain>
    </source>
</reference>
<dbReference type="Proteomes" id="UP001330016">
    <property type="component" value="Unassembled WGS sequence"/>
</dbReference>
<gene>
    <name evidence="1" type="ORF">PS435_08250</name>
</gene>
<dbReference type="EMBL" id="JAQSGK010000021">
    <property type="protein sequence ID" value="MEE6715848.1"/>
    <property type="molecule type" value="Genomic_DNA"/>
</dbReference>
<sequence length="94" mass="10583">MADSSYTKAEYELSKARGCLEALDDELDTFDDYVNRYESNPNERNAEAVCYEAARDVRTWRDLLATARDIVKAQEIAAGKVMPVGGEQHDIKHA</sequence>
<organism evidence="1 2">
    <name type="scientific">Schleiferilactobacillus harbinensis</name>
    <dbReference type="NCBI Taxonomy" id="304207"/>
    <lineage>
        <taxon>Bacteria</taxon>
        <taxon>Bacillati</taxon>
        <taxon>Bacillota</taxon>
        <taxon>Bacilli</taxon>
        <taxon>Lactobacillales</taxon>
        <taxon>Lactobacillaceae</taxon>
        <taxon>Schleiferilactobacillus</taxon>
    </lineage>
</organism>
<comment type="caution">
    <text evidence="1">The sequence shown here is derived from an EMBL/GenBank/DDBJ whole genome shotgun (WGS) entry which is preliminary data.</text>
</comment>
<protein>
    <submittedName>
        <fullName evidence="1">Uncharacterized protein</fullName>
    </submittedName>
</protein>
<name>A0ABU7T0X4_9LACO</name>
<dbReference type="RefSeq" id="WP_331243786.1">
    <property type="nucleotide sequence ID" value="NZ_JAQSGJ010000021.1"/>
</dbReference>
<keyword evidence="2" id="KW-1185">Reference proteome</keyword>
<accession>A0ABU7T0X4</accession>
<evidence type="ECO:0000313" key="2">
    <source>
        <dbReference type="Proteomes" id="UP001330016"/>
    </source>
</evidence>